<dbReference type="Pfam" id="PF17676">
    <property type="entry name" value="Peptidase_S66C"/>
    <property type="match status" value="1"/>
</dbReference>
<dbReference type="InterPro" id="IPR027478">
    <property type="entry name" value="LdcA_N"/>
</dbReference>
<dbReference type="InterPro" id="IPR040921">
    <property type="entry name" value="Peptidase_S66C"/>
</dbReference>
<evidence type="ECO:0000256" key="2">
    <source>
        <dbReference type="ARBA" id="ARBA00022645"/>
    </source>
</evidence>
<comment type="similarity">
    <text evidence="1">Belongs to the peptidase S66 family.</text>
</comment>
<evidence type="ECO:0000313" key="9">
    <source>
        <dbReference type="Proteomes" id="UP000829542"/>
    </source>
</evidence>
<dbReference type="Proteomes" id="UP000829542">
    <property type="component" value="Chromosome"/>
</dbReference>
<evidence type="ECO:0000259" key="7">
    <source>
        <dbReference type="Pfam" id="PF17676"/>
    </source>
</evidence>
<evidence type="ECO:0000256" key="5">
    <source>
        <dbReference type="ARBA" id="ARBA00022825"/>
    </source>
</evidence>
<dbReference type="InterPro" id="IPR027461">
    <property type="entry name" value="Carboxypeptidase_A_C_sf"/>
</dbReference>
<dbReference type="InterPro" id="IPR003507">
    <property type="entry name" value="S66_fam"/>
</dbReference>
<dbReference type="Pfam" id="PF02016">
    <property type="entry name" value="Peptidase_S66"/>
    <property type="match status" value="1"/>
</dbReference>
<dbReference type="PANTHER" id="PTHR30237">
    <property type="entry name" value="MURAMOYLTETRAPEPTIDE CARBOXYPEPTIDASE"/>
    <property type="match status" value="1"/>
</dbReference>
<dbReference type="InterPro" id="IPR040449">
    <property type="entry name" value="Peptidase_S66_N"/>
</dbReference>
<feature type="domain" description="LD-carboxypeptidase C-terminal" evidence="7">
    <location>
        <begin position="218"/>
        <end position="341"/>
    </location>
</feature>
<dbReference type="CDD" id="cd07062">
    <property type="entry name" value="Peptidase_S66_mccF_like"/>
    <property type="match status" value="1"/>
</dbReference>
<dbReference type="InterPro" id="IPR029062">
    <property type="entry name" value="Class_I_gatase-like"/>
</dbReference>
<organism evidence="8 9">
    <name type="scientific">Ignatzschineria rhizosphaerae</name>
    <dbReference type="NCBI Taxonomy" id="2923279"/>
    <lineage>
        <taxon>Bacteria</taxon>
        <taxon>Pseudomonadati</taxon>
        <taxon>Pseudomonadota</taxon>
        <taxon>Gammaproteobacteria</taxon>
        <taxon>Cardiobacteriales</taxon>
        <taxon>Ignatzschineriaceae</taxon>
        <taxon>Ignatzschineria</taxon>
    </lineage>
</organism>
<reference evidence="8 9" key="1">
    <citation type="submission" date="2022-03" db="EMBL/GenBank/DDBJ databases">
        <title>Ignatzschineria rhizosphaerae HR5S32.</title>
        <authorList>
            <person name="Sun J.Q."/>
            <person name="Feng J.Y."/>
        </authorList>
    </citation>
    <scope>NUCLEOTIDE SEQUENCE [LARGE SCALE GENOMIC DNA]</scope>
    <source>
        <strain evidence="8 9">HR5S32</strain>
    </source>
</reference>
<evidence type="ECO:0000256" key="3">
    <source>
        <dbReference type="ARBA" id="ARBA00022670"/>
    </source>
</evidence>
<keyword evidence="2" id="KW-0121">Carboxypeptidase</keyword>
<evidence type="ECO:0000259" key="6">
    <source>
        <dbReference type="Pfam" id="PF02016"/>
    </source>
</evidence>
<keyword evidence="9" id="KW-1185">Reference proteome</keyword>
<dbReference type="PIRSF" id="PIRSF028757">
    <property type="entry name" value="LD-carboxypeptidase"/>
    <property type="match status" value="1"/>
</dbReference>
<protein>
    <submittedName>
        <fullName evidence="8">LD-carboxypeptidase</fullName>
    </submittedName>
</protein>
<dbReference type="RefSeq" id="WP_242146828.1">
    <property type="nucleotide sequence ID" value="NZ_CP093379.1"/>
</dbReference>
<gene>
    <name evidence="8" type="ORF">MMG00_07085</name>
</gene>
<keyword evidence="4" id="KW-0378">Hydrolase</keyword>
<evidence type="ECO:0000256" key="4">
    <source>
        <dbReference type="ARBA" id="ARBA00022801"/>
    </source>
</evidence>
<dbReference type="Gene3D" id="3.50.30.60">
    <property type="entry name" value="LD-carboxypeptidase A C-terminal domain-like"/>
    <property type="match status" value="1"/>
</dbReference>
<dbReference type="PANTHER" id="PTHR30237:SF2">
    <property type="entry name" value="MUREIN TETRAPEPTIDE CARBOXYPEPTIDASE"/>
    <property type="match status" value="1"/>
</dbReference>
<sequence>MKQTQETFKLQSPLPLKKGDKIAITAPSSGVPKSLHTRLDQAIFKLKQRGYEVVEGICLREEYKNQSASSALRAKELMDFLLDPTIKAILPPWGGELAMEILPLLDFEKLKGVPAKWISGYSDLSTLHVSLTTISGWKTLHGPNLMELSPEILDETTQKIWEVLEGSGNSEHHVIEQSSSSFYQETTTNSFAENGGFNLTAKTEWKVLNNLLQQCHFSGVLIGGCLDTLAWLAGTQYADLPKFYQTHQKQGIILYLENVEMPPCTLTRALLSLKMKGWFSNISGILLGRNAAEKVTDPVYLSYEEALHKIFSDLEIPVIYDVDIGHIPPQFSLINGAFAEVLFEAGKGSLLQKIV</sequence>
<dbReference type="Gene3D" id="3.40.50.10740">
    <property type="entry name" value="Class I glutamine amidotransferase-like"/>
    <property type="match status" value="1"/>
</dbReference>
<evidence type="ECO:0000313" key="8">
    <source>
        <dbReference type="EMBL" id="UNM95007.1"/>
    </source>
</evidence>
<keyword evidence="3" id="KW-0645">Protease</keyword>
<dbReference type="EMBL" id="CP093379">
    <property type="protein sequence ID" value="UNM95007.1"/>
    <property type="molecule type" value="Genomic_DNA"/>
</dbReference>
<dbReference type="SUPFAM" id="SSF141986">
    <property type="entry name" value="LD-carboxypeptidase A C-terminal domain-like"/>
    <property type="match status" value="1"/>
</dbReference>
<dbReference type="SUPFAM" id="SSF52317">
    <property type="entry name" value="Class I glutamine amidotransferase-like"/>
    <property type="match status" value="1"/>
</dbReference>
<feature type="domain" description="LD-carboxypeptidase N-terminal" evidence="6">
    <location>
        <begin position="22"/>
        <end position="142"/>
    </location>
</feature>
<name>A0ABY3WWL6_9GAMM</name>
<proteinExistence type="inferred from homology"/>
<accession>A0ABY3WWL6</accession>
<keyword evidence="5" id="KW-0720">Serine protease</keyword>
<evidence type="ECO:0000256" key="1">
    <source>
        <dbReference type="ARBA" id="ARBA00010233"/>
    </source>
</evidence>